<dbReference type="PRINTS" id="PR00086">
    <property type="entry name" value="LLDHDRGNASE"/>
</dbReference>
<comment type="catalytic activity">
    <reaction evidence="6">
        <text>(S)-lactate + NAD(+) = pyruvate + NADH + H(+)</text>
        <dbReference type="Rhea" id="RHEA:23444"/>
        <dbReference type="ChEBI" id="CHEBI:15361"/>
        <dbReference type="ChEBI" id="CHEBI:15378"/>
        <dbReference type="ChEBI" id="CHEBI:16651"/>
        <dbReference type="ChEBI" id="CHEBI:57540"/>
        <dbReference type="ChEBI" id="CHEBI:57945"/>
        <dbReference type="EC" id="1.1.1.27"/>
    </reaction>
</comment>
<dbReference type="InterPro" id="IPR001557">
    <property type="entry name" value="L-lactate/malate_DH"/>
</dbReference>
<dbReference type="SUPFAM" id="SSF51735">
    <property type="entry name" value="NAD(P)-binding Rossmann-fold domains"/>
    <property type="match status" value="1"/>
</dbReference>
<dbReference type="GO" id="GO:0006089">
    <property type="term" value="P:lactate metabolic process"/>
    <property type="evidence" value="ECO:0007669"/>
    <property type="project" value="TreeGrafter"/>
</dbReference>
<dbReference type="PANTHER" id="PTHR43128">
    <property type="entry name" value="L-2-HYDROXYCARBOXYLATE DEHYDROGENASE (NAD(P)(+))"/>
    <property type="match status" value="1"/>
</dbReference>
<protein>
    <recommendedName>
        <fullName evidence="3">L-lactate dehydrogenase</fullName>
        <ecNumber evidence="3">1.1.1.27</ecNumber>
    </recommendedName>
</protein>
<dbReference type="PIRSF" id="PIRSF000102">
    <property type="entry name" value="Lac_mal_DH"/>
    <property type="match status" value="1"/>
</dbReference>
<dbReference type="PANTHER" id="PTHR43128:SF16">
    <property type="entry name" value="L-LACTATE DEHYDROGENASE"/>
    <property type="match status" value="1"/>
</dbReference>
<dbReference type="EMBL" id="MLJW01000405">
    <property type="protein sequence ID" value="OIQ87761.1"/>
    <property type="molecule type" value="Genomic_DNA"/>
</dbReference>
<organism evidence="10">
    <name type="scientific">mine drainage metagenome</name>
    <dbReference type="NCBI Taxonomy" id="410659"/>
    <lineage>
        <taxon>unclassified sequences</taxon>
        <taxon>metagenomes</taxon>
        <taxon>ecological metagenomes</taxon>
    </lineage>
</organism>
<dbReference type="InterPro" id="IPR015955">
    <property type="entry name" value="Lactate_DH/Glyco_Ohase_4_C"/>
</dbReference>
<proteinExistence type="inferred from homology"/>
<dbReference type="HAMAP" id="MF_00488">
    <property type="entry name" value="Lactate_dehydrog"/>
    <property type="match status" value="1"/>
</dbReference>
<evidence type="ECO:0000259" key="8">
    <source>
        <dbReference type="Pfam" id="PF00056"/>
    </source>
</evidence>
<dbReference type="Pfam" id="PF00056">
    <property type="entry name" value="Ldh_1_N"/>
    <property type="match status" value="1"/>
</dbReference>
<dbReference type="UniPathway" id="UPA00554">
    <property type="reaction ID" value="UER00611"/>
</dbReference>
<comment type="similarity">
    <text evidence="2">Belongs to the LDH/MDH superfamily. LDH family.</text>
</comment>
<dbReference type="InterPro" id="IPR022383">
    <property type="entry name" value="Lactate/malate_DH_C"/>
</dbReference>
<evidence type="ECO:0000256" key="3">
    <source>
        <dbReference type="ARBA" id="ARBA00012967"/>
    </source>
</evidence>
<sequence length="337" mass="35170">MSETNDSDELDLNPAPHDPRAERRTTKLAVVGAGAVGSTMAYAALMRGAARTVALYDINAAKVEAEALDLGHGIQFMPMAEVVGSDDIAVCADADVVVVTAGAKQRPGQSRIDLAEATISLVGKILPSLVEVAPHAVFVMVTNPVDIVTYAALKISGLPANQLFGSGTVLDSSRLRYLVAQRCGVAVQNVHAYIAGEHGDSELPLWSSASIGGVPLLDWRGPGGTTGLDEAARDAITHEVIDSAYRIIAGKGATNYAVALAGSRIIEAVLHDENRVLPVSSLLQDYYGISDVCLSVPAIVGRSGVGEHLEVPLSARELGGLMRSAETLRTIARGFGL</sequence>
<feature type="region of interest" description="Disordered" evidence="7">
    <location>
        <begin position="1"/>
        <end position="24"/>
    </location>
</feature>
<feature type="domain" description="Lactate/malate dehydrogenase C-terminal" evidence="9">
    <location>
        <begin position="168"/>
        <end position="330"/>
    </location>
</feature>
<dbReference type="Gene3D" id="3.40.50.720">
    <property type="entry name" value="NAD(P)-binding Rossmann-like Domain"/>
    <property type="match status" value="1"/>
</dbReference>
<gene>
    <name evidence="10" type="primary">ldh2</name>
    <name evidence="10" type="ORF">GALL_303740</name>
</gene>
<dbReference type="AlphaFoldDB" id="A0A1J5QVR2"/>
<dbReference type="NCBIfam" id="TIGR01771">
    <property type="entry name" value="L-LDH-NAD"/>
    <property type="match status" value="1"/>
</dbReference>
<dbReference type="InterPro" id="IPR011304">
    <property type="entry name" value="L-lactate_DH"/>
</dbReference>
<evidence type="ECO:0000256" key="4">
    <source>
        <dbReference type="ARBA" id="ARBA00023002"/>
    </source>
</evidence>
<keyword evidence="5" id="KW-0520">NAD</keyword>
<evidence type="ECO:0000259" key="9">
    <source>
        <dbReference type="Pfam" id="PF02866"/>
    </source>
</evidence>
<keyword evidence="4 10" id="KW-0560">Oxidoreductase</keyword>
<evidence type="ECO:0000256" key="7">
    <source>
        <dbReference type="SAM" id="MobiDB-lite"/>
    </source>
</evidence>
<evidence type="ECO:0000313" key="10">
    <source>
        <dbReference type="EMBL" id="OIQ87761.1"/>
    </source>
</evidence>
<evidence type="ECO:0000256" key="5">
    <source>
        <dbReference type="ARBA" id="ARBA00023027"/>
    </source>
</evidence>
<dbReference type="PROSITE" id="PS00064">
    <property type="entry name" value="L_LDH"/>
    <property type="match status" value="1"/>
</dbReference>
<dbReference type="InterPro" id="IPR036291">
    <property type="entry name" value="NAD(P)-bd_dom_sf"/>
</dbReference>
<reference evidence="10" key="1">
    <citation type="submission" date="2016-10" db="EMBL/GenBank/DDBJ databases">
        <title>Sequence of Gallionella enrichment culture.</title>
        <authorList>
            <person name="Poehlein A."/>
            <person name="Muehling M."/>
            <person name="Daniel R."/>
        </authorList>
    </citation>
    <scope>NUCLEOTIDE SEQUENCE</scope>
</reference>
<feature type="compositionally biased region" description="Acidic residues" evidence="7">
    <location>
        <begin position="1"/>
        <end position="11"/>
    </location>
</feature>
<dbReference type="GO" id="GO:0004459">
    <property type="term" value="F:L-lactate dehydrogenase (NAD+) activity"/>
    <property type="evidence" value="ECO:0007669"/>
    <property type="project" value="UniProtKB-EC"/>
</dbReference>
<evidence type="ECO:0000256" key="1">
    <source>
        <dbReference type="ARBA" id="ARBA00004843"/>
    </source>
</evidence>
<name>A0A1J5QVR2_9ZZZZ</name>
<accession>A0A1J5QVR2</accession>
<evidence type="ECO:0000256" key="6">
    <source>
        <dbReference type="ARBA" id="ARBA00049258"/>
    </source>
</evidence>
<evidence type="ECO:0000256" key="2">
    <source>
        <dbReference type="ARBA" id="ARBA00006054"/>
    </source>
</evidence>
<dbReference type="EC" id="1.1.1.27" evidence="3"/>
<dbReference type="Pfam" id="PF02866">
    <property type="entry name" value="Ldh_1_C"/>
    <property type="match status" value="1"/>
</dbReference>
<comment type="caution">
    <text evidence="10">The sequence shown here is derived from an EMBL/GenBank/DDBJ whole genome shotgun (WGS) entry which is preliminary data.</text>
</comment>
<dbReference type="GO" id="GO:0005737">
    <property type="term" value="C:cytoplasm"/>
    <property type="evidence" value="ECO:0007669"/>
    <property type="project" value="InterPro"/>
</dbReference>
<dbReference type="SUPFAM" id="SSF56327">
    <property type="entry name" value="LDH C-terminal domain-like"/>
    <property type="match status" value="1"/>
</dbReference>
<dbReference type="InterPro" id="IPR018177">
    <property type="entry name" value="L-lactate_DH_AS"/>
</dbReference>
<comment type="pathway">
    <text evidence="1">Fermentation; pyruvate fermentation to lactate; (S)-lactate from pyruvate: step 1/1.</text>
</comment>
<feature type="domain" description="Lactate/malate dehydrogenase N-terminal" evidence="8">
    <location>
        <begin position="26"/>
        <end position="165"/>
    </location>
</feature>
<dbReference type="Gene3D" id="3.90.110.10">
    <property type="entry name" value="Lactate dehydrogenase/glycoside hydrolase, family 4, C-terminal"/>
    <property type="match status" value="1"/>
</dbReference>
<dbReference type="InterPro" id="IPR001236">
    <property type="entry name" value="Lactate/malate_DH_N"/>
</dbReference>